<dbReference type="HOGENOM" id="CLU_1574699_0_0_1"/>
<gene>
    <name evidence="2" type="ORF">TRIADDRAFT_62562</name>
</gene>
<protein>
    <submittedName>
        <fullName evidence="2">Uncharacterized protein</fullName>
    </submittedName>
</protein>
<accession>B3SE62</accession>
<feature type="non-terminal residue" evidence="2">
    <location>
        <position position="1"/>
    </location>
</feature>
<feature type="compositionally biased region" description="Basic residues" evidence="1">
    <location>
        <begin position="19"/>
        <end position="29"/>
    </location>
</feature>
<feature type="compositionally biased region" description="Acidic residues" evidence="1">
    <location>
        <begin position="80"/>
        <end position="93"/>
    </location>
</feature>
<name>B3SE62_TRIAD</name>
<evidence type="ECO:0000313" key="2">
    <source>
        <dbReference type="EMBL" id="EDV18983.1"/>
    </source>
</evidence>
<proteinExistence type="predicted"/>
<organism evidence="2 3">
    <name type="scientific">Trichoplax adhaerens</name>
    <name type="common">Trichoplax reptans</name>
    <dbReference type="NCBI Taxonomy" id="10228"/>
    <lineage>
        <taxon>Eukaryota</taxon>
        <taxon>Metazoa</taxon>
        <taxon>Placozoa</taxon>
        <taxon>Uniplacotomia</taxon>
        <taxon>Trichoplacea</taxon>
        <taxon>Trichoplacidae</taxon>
        <taxon>Trichoplax</taxon>
    </lineage>
</organism>
<dbReference type="RefSeq" id="XP_002118531.1">
    <property type="nucleotide sequence ID" value="XM_002118495.1"/>
</dbReference>
<keyword evidence="3" id="KW-1185">Reference proteome</keyword>
<dbReference type="EMBL" id="DS985366">
    <property type="protein sequence ID" value="EDV18983.1"/>
    <property type="molecule type" value="Genomic_DNA"/>
</dbReference>
<dbReference type="Proteomes" id="UP000009022">
    <property type="component" value="Unassembled WGS sequence"/>
</dbReference>
<feature type="compositionally biased region" description="Acidic residues" evidence="1">
    <location>
        <begin position="36"/>
        <end position="57"/>
    </location>
</feature>
<dbReference type="InParanoid" id="B3SE62"/>
<dbReference type="GeneID" id="6759745"/>
<evidence type="ECO:0000313" key="3">
    <source>
        <dbReference type="Proteomes" id="UP000009022"/>
    </source>
</evidence>
<sequence length="170" mass="19341">LLEACDRIDSNTNVDKVITRKKQKTKSISKRQSDNSSDDNDSCESDNEVLNEADEDNFVSQDLSSEGENVNLDSDNSDCINDEESLEEDSEVDLENKSNSTADECASNDGDSHTESVNNESNELRKDLLTTKTEKYIPPQQRMRNENDSKEIDAIRKQMKGYINRLFYQI</sequence>
<feature type="compositionally biased region" description="Basic and acidic residues" evidence="1">
    <location>
        <begin position="122"/>
        <end position="135"/>
    </location>
</feature>
<feature type="compositionally biased region" description="Polar residues" evidence="1">
    <location>
        <begin position="58"/>
        <end position="79"/>
    </location>
</feature>
<dbReference type="CTD" id="6759745"/>
<dbReference type="KEGG" id="tad:TRIADDRAFT_62562"/>
<dbReference type="AlphaFoldDB" id="B3SE62"/>
<reference evidence="2 3" key="1">
    <citation type="journal article" date="2008" name="Nature">
        <title>The Trichoplax genome and the nature of placozoans.</title>
        <authorList>
            <person name="Srivastava M."/>
            <person name="Begovic E."/>
            <person name="Chapman J."/>
            <person name="Putnam N.H."/>
            <person name="Hellsten U."/>
            <person name="Kawashima T."/>
            <person name="Kuo A."/>
            <person name="Mitros T."/>
            <person name="Salamov A."/>
            <person name="Carpenter M.L."/>
            <person name="Signorovitch A.Y."/>
            <person name="Moreno M.A."/>
            <person name="Kamm K."/>
            <person name="Grimwood J."/>
            <person name="Schmutz J."/>
            <person name="Shapiro H."/>
            <person name="Grigoriev I.V."/>
            <person name="Buss L.W."/>
            <person name="Schierwater B."/>
            <person name="Dellaporta S.L."/>
            <person name="Rokhsar D.S."/>
        </authorList>
    </citation>
    <scope>NUCLEOTIDE SEQUENCE [LARGE SCALE GENOMIC DNA]</scope>
    <source>
        <strain evidence="2 3">Grell-BS-1999</strain>
    </source>
</reference>
<feature type="region of interest" description="Disordered" evidence="1">
    <location>
        <begin position="19"/>
        <end position="151"/>
    </location>
</feature>
<evidence type="ECO:0000256" key="1">
    <source>
        <dbReference type="SAM" id="MobiDB-lite"/>
    </source>
</evidence>